<comment type="caution">
    <text evidence="1">The sequence shown here is derived from an EMBL/GenBank/DDBJ whole genome shotgun (WGS) entry which is preliminary data.</text>
</comment>
<proteinExistence type="predicted"/>
<organism evidence="1 2">
    <name type="scientific">Leptolyngbya subtilissima DQ-A4</name>
    <dbReference type="NCBI Taxonomy" id="2933933"/>
    <lineage>
        <taxon>Bacteria</taxon>
        <taxon>Bacillati</taxon>
        <taxon>Cyanobacteriota</taxon>
        <taxon>Cyanophyceae</taxon>
        <taxon>Leptolyngbyales</taxon>
        <taxon>Leptolyngbyaceae</taxon>
        <taxon>Leptolyngbya group</taxon>
        <taxon>Leptolyngbya</taxon>
    </lineage>
</organism>
<evidence type="ECO:0008006" key="3">
    <source>
        <dbReference type="Google" id="ProtNLM"/>
    </source>
</evidence>
<dbReference type="EMBL" id="JAMPKX010000002">
    <property type="protein sequence ID" value="MEP0946517.1"/>
    <property type="molecule type" value="Genomic_DNA"/>
</dbReference>
<evidence type="ECO:0000313" key="2">
    <source>
        <dbReference type="Proteomes" id="UP001482513"/>
    </source>
</evidence>
<gene>
    <name evidence="1" type="ORF">NC992_06510</name>
</gene>
<name>A0ABV0K3J1_9CYAN</name>
<protein>
    <recommendedName>
        <fullName evidence="3">Transposase</fullName>
    </recommendedName>
</protein>
<evidence type="ECO:0000313" key="1">
    <source>
        <dbReference type="EMBL" id="MEP0946517.1"/>
    </source>
</evidence>
<accession>A0ABV0K3J1</accession>
<dbReference type="RefSeq" id="WP_190696197.1">
    <property type="nucleotide sequence ID" value="NZ_JAMPKX010000002.1"/>
</dbReference>
<sequence>MVRHFAVTDSDAADIPNRLRFKGWIASAVRFTRRVLDNLKTLFQTKLQPHVDRPNAQTDLSELTKCPDFPLERTTDLKLINPDWYLFFSVSPPLTLRGLWQ</sequence>
<dbReference type="Proteomes" id="UP001482513">
    <property type="component" value="Unassembled WGS sequence"/>
</dbReference>
<reference evidence="1 2" key="1">
    <citation type="submission" date="2022-04" db="EMBL/GenBank/DDBJ databases">
        <title>Positive selection, recombination, and allopatry shape intraspecific diversity of widespread and dominant cyanobacteria.</title>
        <authorList>
            <person name="Wei J."/>
            <person name="Shu W."/>
            <person name="Hu C."/>
        </authorList>
    </citation>
    <scope>NUCLEOTIDE SEQUENCE [LARGE SCALE GENOMIC DNA]</scope>
    <source>
        <strain evidence="1 2">DQ-A4</strain>
    </source>
</reference>
<keyword evidence="2" id="KW-1185">Reference proteome</keyword>